<dbReference type="CDD" id="cd02440">
    <property type="entry name" value="AdoMet_MTases"/>
    <property type="match status" value="1"/>
</dbReference>
<evidence type="ECO:0000313" key="8">
    <source>
        <dbReference type="Proteomes" id="UP001515943"/>
    </source>
</evidence>
<keyword evidence="3" id="KW-0808">Transferase</keyword>
<comment type="catalytic activity">
    <reaction evidence="5">
        <text>phosphoethanolamine + S-adenosyl-L-methionine = N-methylethanolamine phosphate + S-adenosyl-L-homocysteine + H(+)</text>
        <dbReference type="Rhea" id="RHEA:20365"/>
        <dbReference type="ChEBI" id="CHEBI:15378"/>
        <dbReference type="ChEBI" id="CHEBI:57781"/>
        <dbReference type="ChEBI" id="CHEBI:57856"/>
        <dbReference type="ChEBI" id="CHEBI:58190"/>
        <dbReference type="ChEBI" id="CHEBI:59789"/>
        <dbReference type="EC" id="2.1.1.103"/>
    </reaction>
    <physiologicalReaction direction="left-to-right" evidence="5">
        <dbReference type="Rhea" id="RHEA:20366"/>
    </physiologicalReaction>
</comment>
<dbReference type="PANTHER" id="PTHR44307:SF2">
    <property type="entry name" value="PHOSPHOETHANOLAMINE METHYLTRANSFERASE ISOFORM X1"/>
    <property type="match status" value="1"/>
</dbReference>
<dbReference type="Proteomes" id="UP001515943">
    <property type="component" value="Unassembled WGS sequence"/>
</dbReference>
<organism evidence="7 8">
    <name type="scientific">Lentzea indica</name>
    <dbReference type="NCBI Taxonomy" id="2604800"/>
    <lineage>
        <taxon>Bacteria</taxon>
        <taxon>Bacillati</taxon>
        <taxon>Actinomycetota</taxon>
        <taxon>Actinomycetes</taxon>
        <taxon>Pseudonocardiales</taxon>
        <taxon>Pseudonocardiaceae</taxon>
        <taxon>Lentzea</taxon>
    </lineage>
</organism>
<evidence type="ECO:0000256" key="5">
    <source>
        <dbReference type="ARBA" id="ARBA00047622"/>
    </source>
</evidence>
<dbReference type="SUPFAM" id="SSF53335">
    <property type="entry name" value="S-adenosyl-L-methionine-dependent methyltransferases"/>
    <property type="match status" value="1"/>
</dbReference>
<sequence>MWTMSERLRTVVDKLAIRPDERVLEIGCGQGVAATMVCQLLTTGTLTAIDRSTKMIEAATRRNAQYVATGKAEFIIASLEDMNLGDRRFDLVFAVRVGLFHRDPSRAHELLRPWLAPGARVLSFFDAPVQMKPRSARAAR</sequence>
<evidence type="ECO:0000256" key="3">
    <source>
        <dbReference type="ARBA" id="ARBA00022679"/>
    </source>
</evidence>
<accession>A0ABX1FMA1</accession>
<dbReference type="InterPro" id="IPR041698">
    <property type="entry name" value="Methyltransf_25"/>
</dbReference>
<dbReference type="GO" id="GO:0008168">
    <property type="term" value="F:methyltransferase activity"/>
    <property type="evidence" value="ECO:0007669"/>
    <property type="project" value="UniProtKB-KW"/>
</dbReference>
<comment type="caution">
    <text evidence="7">The sequence shown here is derived from an EMBL/GenBank/DDBJ whole genome shotgun (WGS) entry which is preliminary data.</text>
</comment>
<evidence type="ECO:0000256" key="1">
    <source>
        <dbReference type="ARBA" id="ARBA00005189"/>
    </source>
</evidence>
<reference evidence="7 8" key="1">
    <citation type="submission" date="2019-08" db="EMBL/GenBank/DDBJ databases">
        <title>Lentzea from Indian Himalayas.</title>
        <authorList>
            <person name="Mandal S."/>
            <person name="Mallick Gupta A."/>
            <person name="Maiti P.K."/>
            <person name="Sarkar J."/>
            <person name="Mandal S."/>
        </authorList>
    </citation>
    <scope>NUCLEOTIDE SEQUENCE [LARGE SCALE GENOMIC DNA]</scope>
    <source>
        <strain evidence="7 8">PSKA42</strain>
    </source>
</reference>
<evidence type="ECO:0000259" key="6">
    <source>
        <dbReference type="Pfam" id="PF13649"/>
    </source>
</evidence>
<protein>
    <submittedName>
        <fullName evidence="7">Methyltransferase domain-containing protein</fullName>
    </submittedName>
</protein>
<evidence type="ECO:0000313" key="7">
    <source>
        <dbReference type="EMBL" id="NKE60100.1"/>
    </source>
</evidence>
<dbReference type="PANTHER" id="PTHR44307">
    <property type="entry name" value="PHOSPHOETHANOLAMINE METHYLTRANSFERASE"/>
    <property type="match status" value="1"/>
</dbReference>
<dbReference type="Gene3D" id="3.40.50.150">
    <property type="entry name" value="Vaccinia Virus protein VP39"/>
    <property type="match status" value="1"/>
</dbReference>
<dbReference type="EMBL" id="VSRL01000108">
    <property type="protein sequence ID" value="NKE60100.1"/>
    <property type="molecule type" value="Genomic_DNA"/>
</dbReference>
<evidence type="ECO:0000256" key="4">
    <source>
        <dbReference type="ARBA" id="ARBA00025707"/>
    </source>
</evidence>
<evidence type="ECO:0000256" key="2">
    <source>
        <dbReference type="ARBA" id="ARBA00022603"/>
    </source>
</evidence>
<proteinExistence type="predicted"/>
<keyword evidence="2 7" id="KW-0489">Methyltransferase</keyword>
<feature type="domain" description="Methyltransferase" evidence="6">
    <location>
        <begin position="23"/>
        <end position="112"/>
    </location>
</feature>
<gene>
    <name evidence="7" type="ORF">FXN61_26190</name>
</gene>
<comment type="pathway">
    <text evidence="4">Phospholipid metabolism.</text>
</comment>
<dbReference type="InterPro" id="IPR029063">
    <property type="entry name" value="SAM-dependent_MTases_sf"/>
</dbReference>
<comment type="pathway">
    <text evidence="1">Lipid metabolism.</text>
</comment>
<dbReference type="GO" id="GO:0032259">
    <property type="term" value="P:methylation"/>
    <property type="evidence" value="ECO:0007669"/>
    <property type="project" value="UniProtKB-KW"/>
</dbReference>
<dbReference type="Pfam" id="PF13649">
    <property type="entry name" value="Methyltransf_25"/>
    <property type="match status" value="1"/>
</dbReference>
<name>A0ABX1FMA1_9PSEU</name>
<keyword evidence="8" id="KW-1185">Reference proteome</keyword>